<dbReference type="SUPFAM" id="SSF48592">
    <property type="entry name" value="GroEL equatorial domain-like"/>
    <property type="match status" value="1"/>
</dbReference>
<dbReference type="AlphaFoldDB" id="A0A7J7IT77"/>
<dbReference type="InterPro" id="IPR027410">
    <property type="entry name" value="TCP-1-like_intermed_sf"/>
</dbReference>
<dbReference type="SUPFAM" id="SSF52029">
    <property type="entry name" value="GroEL apical domain-like"/>
    <property type="match status" value="1"/>
</dbReference>
<evidence type="ECO:0000313" key="2">
    <source>
        <dbReference type="Proteomes" id="UP000593567"/>
    </source>
</evidence>
<reference evidence="1" key="1">
    <citation type="submission" date="2020-06" db="EMBL/GenBank/DDBJ databases">
        <title>Draft genome of Bugula neritina, a colonial animal packing powerful symbionts and potential medicines.</title>
        <authorList>
            <person name="Rayko M."/>
        </authorList>
    </citation>
    <scope>NUCLEOTIDE SEQUENCE [LARGE SCALE GENOMIC DNA]</scope>
    <source>
        <strain evidence="1">Kwan_BN1</strain>
    </source>
</reference>
<evidence type="ECO:0000313" key="1">
    <source>
        <dbReference type="EMBL" id="KAF6016777.1"/>
    </source>
</evidence>
<dbReference type="GO" id="GO:0051131">
    <property type="term" value="P:chaperone-mediated protein complex assembly"/>
    <property type="evidence" value="ECO:0007669"/>
    <property type="project" value="InterPro"/>
</dbReference>
<dbReference type="InterPro" id="IPR027409">
    <property type="entry name" value="GroEL-like_apical_dom_sf"/>
</dbReference>
<dbReference type="Gene3D" id="3.30.260.10">
    <property type="entry name" value="TCP-1-like chaperonin intermediate domain"/>
    <property type="match status" value="1"/>
</dbReference>
<dbReference type="OrthoDB" id="9393833at2759"/>
<dbReference type="PANTHER" id="PTHR14667:SF2">
    <property type="entry name" value="BARDET-BIEDL SYNDROME 10 PROTEIN"/>
    <property type="match status" value="1"/>
</dbReference>
<dbReference type="InterPro" id="IPR002423">
    <property type="entry name" value="Cpn60/GroEL/TCP-1"/>
</dbReference>
<dbReference type="Pfam" id="PF00118">
    <property type="entry name" value="Cpn60_TCP1"/>
    <property type="match status" value="1"/>
</dbReference>
<keyword evidence="2" id="KW-1185">Reference proteome</keyword>
<sequence length="342" mass="37647">MLSCTIDSISENYDNVEFEIPNVKSDNFQSVIESKSKQTIGFFRKLQHLDVSLIVSTLKFSDLEKSVCSKFGISVIHTVPEEEAHFLSFALSLDILTHTSDDICFGLLEKCEQVTFGSQSYVHLVPRVSRFHSTFILGGVTEGICHQVSNLLVNCLKVIQSALSPGVPALNLSNPASKSLKSQGTSKDYRHLFSRKANMSALASSAPKSLQPNGAVDHNSECLRVIPVGGAFELALHHVINDYMKTQPPGFEGSTALIILRDSILCVPRLIHSNAYSMAKPRWLQSFSSAESLIKMADIVGIDSVTGEPTKLDRLHSFPSKCQLVVDVLTLFQQLLKVDHML</sequence>
<dbReference type="PANTHER" id="PTHR14667">
    <property type="entry name" value="BARDET-BIEDL SYNDROME 10 PROTEIN"/>
    <property type="match status" value="1"/>
</dbReference>
<dbReference type="Gene3D" id="3.50.7.10">
    <property type="entry name" value="GroEL"/>
    <property type="match status" value="1"/>
</dbReference>
<dbReference type="EMBL" id="VXIV02003468">
    <property type="protein sequence ID" value="KAF6016777.1"/>
    <property type="molecule type" value="Genomic_DNA"/>
</dbReference>
<comment type="caution">
    <text evidence="1">The sequence shown here is derived from an EMBL/GenBank/DDBJ whole genome shotgun (WGS) entry which is preliminary data.</text>
</comment>
<gene>
    <name evidence="1" type="ORF">EB796_024910</name>
</gene>
<organism evidence="1 2">
    <name type="scientific">Bugula neritina</name>
    <name type="common">Brown bryozoan</name>
    <name type="synonym">Sertularia neritina</name>
    <dbReference type="NCBI Taxonomy" id="10212"/>
    <lineage>
        <taxon>Eukaryota</taxon>
        <taxon>Metazoa</taxon>
        <taxon>Spiralia</taxon>
        <taxon>Lophotrochozoa</taxon>
        <taxon>Bryozoa</taxon>
        <taxon>Gymnolaemata</taxon>
        <taxon>Cheilostomatida</taxon>
        <taxon>Flustrina</taxon>
        <taxon>Buguloidea</taxon>
        <taxon>Bugulidae</taxon>
        <taxon>Bugula</taxon>
    </lineage>
</organism>
<accession>A0A7J7IT77</accession>
<proteinExistence type="predicted"/>
<dbReference type="InterPro" id="IPR042619">
    <property type="entry name" value="BBS10"/>
</dbReference>
<protein>
    <submittedName>
        <fullName evidence="1">BBS10</fullName>
    </submittedName>
</protein>
<name>A0A7J7IT77_BUGNE</name>
<dbReference type="GO" id="GO:0005524">
    <property type="term" value="F:ATP binding"/>
    <property type="evidence" value="ECO:0007669"/>
    <property type="project" value="InterPro"/>
</dbReference>
<dbReference type="InterPro" id="IPR027413">
    <property type="entry name" value="GROEL-like_equatorial_sf"/>
</dbReference>
<dbReference type="Proteomes" id="UP000593567">
    <property type="component" value="Unassembled WGS sequence"/>
</dbReference>